<gene>
    <name evidence="3" type="ORF">AV649_02355</name>
</gene>
<dbReference type="GO" id="GO:0016758">
    <property type="term" value="F:hexosyltransferase activity"/>
    <property type="evidence" value="ECO:0007669"/>
    <property type="project" value="UniProtKB-ARBA"/>
</dbReference>
<evidence type="ECO:0000259" key="2">
    <source>
        <dbReference type="Pfam" id="PF00535"/>
    </source>
</evidence>
<dbReference type="RefSeq" id="WP_048003975.1">
    <property type="nucleotide sequence ID" value="NZ_CAXQIX010000004.1"/>
</dbReference>
<organism evidence="3 4">
    <name type="scientific">Rossellomorea marisflavi</name>
    <dbReference type="NCBI Taxonomy" id="189381"/>
    <lineage>
        <taxon>Bacteria</taxon>
        <taxon>Bacillati</taxon>
        <taxon>Bacillota</taxon>
        <taxon>Bacilli</taxon>
        <taxon>Bacillales</taxon>
        <taxon>Bacillaceae</taxon>
        <taxon>Rossellomorea</taxon>
    </lineage>
</organism>
<evidence type="ECO:0000313" key="3">
    <source>
        <dbReference type="EMBL" id="KZE49893.1"/>
    </source>
</evidence>
<dbReference type="Proteomes" id="UP000076510">
    <property type="component" value="Unassembled WGS sequence"/>
</dbReference>
<comment type="caution">
    <text evidence="3">The sequence shown here is derived from an EMBL/GenBank/DDBJ whole genome shotgun (WGS) entry which is preliminary data.</text>
</comment>
<comment type="similarity">
    <text evidence="1">Belongs to the glycosyltransferase 2 family.</text>
</comment>
<dbReference type="Pfam" id="PF00535">
    <property type="entry name" value="Glycos_transf_2"/>
    <property type="match status" value="1"/>
</dbReference>
<dbReference type="SUPFAM" id="SSF53448">
    <property type="entry name" value="Nucleotide-diphospho-sugar transferases"/>
    <property type="match status" value="1"/>
</dbReference>
<accession>A0A0J5SMU8</accession>
<dbReference type="PATRIC" id="fig|189381.11.peg.1581"/>
<feature type="domain" description="Glycosyltransferase 2-like" evidence="2">
    <location>
        <begin position="4"/>
        <end position="135"/>
    </location>
</feature>
<dbReference type="PANTHER" id="PTHR22916">
    <property type="entry name" value="GLYCOSYLTRANSFERASE"/>
    <property type="match status" value="1"/>
</dbReference>
<evidence type="ECO:0000313" key="4">
    <source>
        <dbReference type="Proteomes" id="UP000076510"/>
    </source>
</evidence>
<reference evidence="4" key="1">
    <citation type="submission" date="2016-01" db="EMBL/GenBank/DDBJ databases">
        <title>Whole genome sequencing of Bhargavaea cecembensis T14.</title>
        <authorList>
            <person name="Hong K.W."/>
        </authorList>
    </citation>
    <scope>NUCLEOTIDE SEQUENCE [LARGE SCALE GENOMIC DNA]</scope>
    <source>
        <strain evidence="4">M19</strain>
    </source>
</reference>
<dbReference type="PANTHER" id="PTHR22916:SF3">
    <property type="entry name" value="UDP-GLCNAC:BETAGAL BETA-1,3-N-ACETYLGLUCOSAMINYLTRANSFERASE-LIKE PROTEIN 1"/>
    <property type="match status" value="1"/>
</dbReference>
<dbReference type="InterPro" id="IPR001173">
    <property type="entry name" value="Glyco_trans_2-like"/>
</dbReference>
<sequence length="232" mass="26503">MKVSIIIPFYNCPYVDQAIRSAIHQTYPDLEVIVVDDGSTKFTEKIAPYKHRIKYIRKANGGTASALNEGLRHATGHYFAWLSSDDQFVADKIQKQVTFMQRNGSRLSYTAFKTVDSNNTIISEIRSAPMRHGTFKQRLLQGCPVNGCTVMAEIALMKQAGWFDEGYKYAQDYEMWCRLSLFTHMHYFDESLVLYRVHPGMGTARFGGGIANEAQQIQQTYSKLFQSAKRKK</sequence>
<dbReference type="OrthoDB" id="396512at2"/>
<dbReference type="EMBL" id="LQQY01000012">
    <property type="protein sequence ID" value="KZE49893.1"/>
    <property type="molecule type" value="Genomic_DNA"/>
</dbReference>
<dbReference type="AlphaFoldDB" id="A0A0J5SMU8"/>
<evidence type="ECO:0000256" key="1">
    <source>
        <dbReference type="ARBA" id="ARBA00006739"/>
    </source>
</evidence>
<protein>
    <recommendedName>
        <fullName evidence="2">Glycosyltransferase 2-like domain-containing protein</fullName>
    </recommendedName>
</protein>
<name>A0A0J5SMU8_9BACI</name>
<proteinExistence type="inferred from homology"/>
<dbReference type="InterPro" id="IPR029044">
    <property type="entry name" value="Nucleotide-diphossugar_trans"/>
</dbReference>
<dbReference type="Gene3D" id="3.90.550.10">
    <property type="entry name" value="Spore Coat Polysaccharide Biosynthesis Protein SpsA, Chain A"/>
    <property type="match status" value="1"/>
</dbReference>